<dbReference type="RefSeq" id="WP_013851692.1">
    <property type="nucleotide sequence ID" value="NZ_PKIB01000001.1"/>
</dbReference>
<dbReference type="Gene3D" id="3.90.180.10">
    <property type="entry name" value="Medium-chain alcohol dehydrogenases, catalytic domain"/>
    <property type="match status" value="1"/>
</dbReference>
<dbReference type="InterPro" id="IPR020843">
    <property type="entry name" value="ER"/>
</dbReference>
<dbReference type="SUPFAM" id="SSF50129">
    <property type="entry name" value="GroES-like"/>
    <property type="match status" value="1"/>
</dbReference>
<dbReference type="Gene3D" id="3.40.50.720">
    <property type="entry name" value="NAD(P)-binding Rossmann-like Domain"/>
    <property type="match status" value="1"/>
</dbReference>
<evidence type="ECO:0000313" key="3">
    <source>
        <dbReference type="EMBL" id="PLA54815.1"/>
    </source>
</evidence>
<dbReference type="Proteomes" id="UP000235073">
    <property type="component" value="Unassembled WGS sequence"/>
</dbReference>
<dbReference type="PANTHER" id="PTHR44154:SF1">
    <property type="entry name" value="QUINONE OXIDOREDUCTASE"/>
    <property type="match status" value="1"/>
</dbReference>
<accession>A0A2I1YIY5</accession>
<dbReference type="InterPro" id="IPR011032">
    <property type="entry name" value="GroES-like_sf"/>
</dbReference>
<organism evidence="3 4">
    <name type="scientific">Streptococcus macedonicus</name>
    <name type="common">Streptococcus gallolyticus macedonicus</name>
    <dbReference type="NCBI Taxonomy" id="59310"/>
    <lineage>
        <taxon>Bacteria</taxon>
        <taxon>Bacillati</taxon>
        <taxon>Bacillota</taxon>
        <taxon>Bacilli</taxon>
        <taxon>Lactobacillales</taxon>
        <taxon>Streptococcaceae</taxon>
        <taxon>Streptococcus</taxon>
    </lineage>
</organism>
<dbReference type="InterPro" id="IPR036291">
    <property type="entry name" value="NAD(P)-bd_dom_sf"/>
</dbReference>
<gene>
    <name evidence="3" type="ORF">CYK21_01525</name>
</gene>
<dbReference type="Pfam" id="PF00107">
    <property type="entry name" value="ADH_zinc_N"/>
    <property type="match status" value="1"/>
</dbReference>
<feature type="domain" description="Enoyl reductase (ER)" evidence="2">
    <location>
        <begin position="18"/>
        <end position="318"/>
    </location>
</feature>
<dbReference type="AlphaFoldDB" id="A0A2I1YIY5"/>
<sequence>MKVAYITKAMPKSPICIGDFSVPKPEPHTVLIQVIAVAVNAVDTFIRNGIYTTPLQNPAILGRDAVGRVVQCGAEVSDFHEGDLVWTNSMGYDGRQGVASQYALVPADRLYPAPKNVPALSLVASVHAAATAAIVLTDIMQLQAGQTILIQGAAGHVGKKLVELAHQKGASVTTLSSPKDFTLLEKLGSQRCLDYHQAINLETLGMADGFDHIIDTSGKQSLAQNAHLLTNKGQITLITTPPDTLQDVKTFYMKSQRLVGFVISRASQEQLKKAADILNDAFSKEFLLEDDYKILPLEAIGQAYQEVEEKSEKRKIILTMEDN</sequence>
<reference evidence="3 4" key="1">
    <citation type="submission" date="2017-12" db="EMBL/GenBank/DDBJ databases">
        <title>Phylogenetic diversity of female urinary microbiome.</title>
        <authorList>
            <person name="Thomas-White K."/>
            <person name="Wolfe A.J."/>
        </authorList>
    </citation>
    <scope>NUCLEOTIDE SEQUENCE [LARGE SCALE GENOMIC DNA]</scope>
    <source>
        <strain evidence="3 4">UMB0733</strain>
    </source>
</reference>
<name>A0A2I1YIY5_STRMC</name>
<evidence type="ECO:0000256" key="1">
    <source>
        <dbReference type="ARBA" id="ARBA00022857"/>
    </source>
</evidence>
<evidence type="ECO:0000259" key="2">
    <source>
        <dbReference type="SMART" id="SM00829"/>
    </source>
</evidence>
<comment type="caution">
    <text evidence="3">The sequence shown here is derived from an EMBL/GenBank/DDBJ whole genome shotgun (WGS) entry which is preliminary data.</text>
</comment>
<evidence type="ECO:0000313" key="4">
    <source>
        <dbReference type="Proteomes" id="UP000235073"/>
    </source>
</evidence>
<dbReference type="PANTHER" id="PTHR44154">
    <property type="entry name" value="QUINONE OXIDOREDUCTASE"/>
    <property type="match status" value="1"/>
</dbReference>
<keyword evidence="1" id="KW-0521">NADP</keyword>
<dbReference type="GO" id="GO:0016491">
    <property type="term" value="F:oxidoreductase activity"/>
    <property type="evidence" value="ECO:0007669"/>
    <property type="project" value="InterPro"/>
</dbReference>
<dbReference type="Pfam" id="PF08240">
    <property type="entry name" value="ADH_N"/>
    <property type="match status" value="1"/>
</dbReference>
<dbReference type="EMBL" id="PKIB01000001">
    <property type="protein sequence ID" value="PLA54815.1"/>
    <property type="molecule type" value="Genomic_DNA"/>
</dbReference>
<dbReference type="InterPro" id="IPR013154">
    <property type="entry name" value="ADH-like_N"/>
</dbReference>
<dbReference type="SMART" id="SM00829">
    <property type="entry name" value="PKS_ER"/>
    <property type="match status" value="1"/>
</dbReference>
<dbReference type="InterPro" id="IPR013149">
    <property type="entry name" value="ADH-like_C"/>
</dbReference>
<dbReference type="SUPFAM" id="SSF51735">
    <property type="entry name" value="NAD(P)-binding Rossmann-fold domains"/>
    <property type="match status" value="1"/>
</dbReference>
<dbReference type="InterPro" id="IPR051603">
    <property type="entry name" value="Zinc-ADH_QOR/CCCR"/>
</dbReference>
<protein>
    <submittedName>
        <fullName evidence="3">Dehydrogenase</fullName>
    </submittedName>
</protein>
<proteinExistence type="predicted"/>